<gene>
    <name evidence="14" type="ORF">N0F65_011200</name>
</gene>
<evidence type="ECO:0000256" key="3">
    <source>
        <dbReference type="ARBA" id="ARBA00022723"/>
    </source>
</evidence>
<dbReference type="SMART" id="SM00119">
    <property type="entry name" value="HECTc"/>
    <property type="match status" value="1"/>
</dbReference>
<keyword evidence="2 11" id="KW-0812">Transmembrane</keyword>
<dbReference type="Gene3D" id="3.30.2410.10">
    <property type="entry name" value="Hect, E3 ligase catalytic domain"/>
    <property type="match status" value="1"/>
</dbReference>
<evidence type="ECO:0000256" key="8">
    <source>
        <dbReference type="ARBA" id="ARBA00023136"/>
    </source>
</evidence>
<dbReference type="Proteomes" id="UP001146120">
    <property type="component" value="Unassembled WGS sequence"/>
</dbReference>
<feature type="transmembrane region" description="Helical" evidence="11">
    <location>
        <begin position="2060"/>
        <end position="2079"/>
    </location>
</feature>
<dbReference type="InterPro" id="IPR013083">
    <property type="entry name" value="Znf_RING/FYVE/PHD"/>
</dbReference>
<feature type="region of interest" description="Disordered" evidence="10">
    <location>
        <begin position="1841"/>
        <end position="1886"/>
    </location>
</feature>
<keyword evidence="6" id="KW-0862">Zinc</keyword>
<keyword evidence="3" id="KW-0479">Metal-binding</keyword>
<feature type="transmembrane region" description="Helical" evidence="11">
    <location>
        <begin position="1383"/>
        <end position="1402"/>
    </location>
</feature>
<dbReference type="Pfam" id="PF00664">
    <property type="entry name" value="ABC_membrane"/>
    <property type="match status" value="2"/>
</dbReference>
<dbReference type="InterPro" id="IPR011527">
    <property type="entry name" value="ABC1_TM_dom"/>
</dbReference>
<sequence>MDELGAGAGAAVDASHAAAGGRGRGRSRGRGRGRGRGHGGRPRGVRNGRPGDEEPPVPADADALMASPGQVAAVITTAAADPSSPAPGATNRGKRRGGDKKEPTTQEPAAPKERTPLDDLAHAIRRNDRATFDQLLRDHRELSVNTRTSDGDVLLVEACRFARVDMATDLVTNFGADVNATSTNRTAQRQDLSPLVAACLALEVPLVELLLQSHSVNLLHGYGAFRLPAPIVCALFCIANGYAKEQEDKALVILKMLLDEANERGEIATLFAFQTQKGNQLAHMVGGLANWRAIQLMKTYGADFQCRNPRGQTPLQMIEFNSFSRRSFAYCEPPAKKRGGKKLKDGSAAGENAQDREPESQADRVVKTHLKKRVPHDVEEHCVKRTLAELTENAAIGVFFTRRGDDVIRMLHLKALFIADRGLAQVANEVHRQVSALPKDSHDKEEIVDGFMQAITTFYQVSLKNHKEFRGLWKEAIAKSKIFDAKGVLIGTHLNSDAFLLVVDSLLSYLSLSRRMKTWAMIIMELTGVLASDKPITNAAQIPLQEPTKIEFFHHISDALYRSGAKMMFCIFDRTDIDEDDRYDEEIEYHLIVALVEFFMQFFAAYAQVLTTSTGSKFSSIADAFREGTAPVKRLWVLVLAALESLHDTMATPQRFSIILHVLQVIEQVQSALDNDVATTFSKLYDIMRKFVKKDASKKKIDHRIADQVQLMQTISSAFPVPASFIEKLTPLKEKIDILLRSDPKILGMDFYTLASIDDVIRLEHKVDYLTALAEESHGSIAISISRASAASIVDFLWAQVMSTSVKNMKGELSLTLVNEPAVGMGVIREFFQMIQKYFFDPTWTFTNEPDAVPPPHVTEIGSQWLQLARSSHNGPEDSSKQERKAKRHRHSSAGEVTKHFPLFEHIEDSKTRELRVAKRKLVVRQSVLDAKKPDEDGHICLTHKDFVEVEDDKTIKSLYTCAGRLLGLAIRHQQPLNLNFPRAFWKFVLMEELTLDDLCGSNEVFKKSLQFIIDHDFSAEDLDVKFDYTADVAVLPSDEGAEPKVQPMEVELSRGLGHIFVNNENKLKYASLRAQQFFIGNEYEKYKKLREGIHDAIALADLKLFTADELRRIVFGEQHIDLASLKKAVIYSRGASPSFGVVKHFWDVVEQFDQVRRQKLLTFWSGSPLPPLFGFDAYHERYSADTNVWYIDVDTHLKTSFCPQVNTCDRRLMLPDYPTPEMLKEKLMIALEHGAVLSPTAARCVTDCAHEFCLSCICRHLAGRKNHCPACDRVVKTLHQVQPDGAPAMQPAHIKFCNATYVLNVSIWAVADPARVLADLFHLQHARLIHQGKLLKKGDVWPGTVVQLFGTSKCSSGRGGPVLPSTTTLLASCSQNVWLQRLWLIVCCPFTVIYAFFASLFGGPPRAQQRGYQRIPDSSAGASQHEFHAPGNLAFDTINICPFYAEYAIASGVNMASERRARARGDGRAAPFHNYHILSTPPRQTRSPLMAASGAAPPPDGKDKTKATKAPMVPFAKLFTYADTTDKFMMVLGTIAAFATGTTQPLQIVVFGDTLNAFNPAPPSADVIANATAANATVPMPDPSAMQDSINKVALRFVWLGLGVFVSGLLQVGCWTWTASRQARRLRHAYVKALLSQEMGWFDVNEPMTLATKVADRTFTIQAGMGQKVGEGCNFVSMAVSGIAIGIVKGWKLGLTLLCFTPVLAIAASLMIRSLTSAIQKGIEAYGNAGAVAEESLGNVRTVHGFNLVQVVTDKYASCLRLAEKAGIQKGFAAGWGTGLMFGCMLCTYSFGMYYGTVLVAHDQLGENKCTGDSCYTGGRVMTVFSCIIMGAMGLGQTESHTKSDNDALNSVDNYATGHDSRSGSKAAWSEGRNNDSGRYDSKKNKIVPVTTGNDAAMNDASMTRRSIVESQPAETKKPKVSKWRIWKMSSPDVIYIVLGALGGSVNGGVFPVWGVLLTKVVVLFYRLDLSADEMKHEGQHWAIYFLILAIVFALAVTMQNYCFGVVSERLTTRMRLAVFRAMLRQEVGWFDLDANSSGALTTRLATDCAVLQAMTTDALGRSLVTLCTVVTAFSIAFSQSWQMTLVLLAIFPLLGTASMIQMKLLNGSNGKKINAGDSKAGALLSETIGGIRTVASFHLEGSVQTST</sequence>
<evidence type="ECO:0000256" key="5">
    <source>
        <dbReference type="ARBA" id="ARBA00022786"/>
    </source>
</evidence>
<dbReference type="EMBL" id="DAKRPA010000036">
    <property type="protein sequence ID" value="DBA02133.1"/>
    <property type="molecule type" value="Genomic_DNA"/>
</dbReference>
<evidence type="ECO:0000259" key="12">
    <source>
        <dbReference type="PROSITE" id="PS50237"/>
    </source>
</evidence>
<dbReference type="Gene3D" id="1.25.40.20">
    <property type="entry name" value="Ankyrin repeat-containing domain"/>
    <property type="match status" value="1"/>
</dbReference>
<feature type="region of interest" description="Disordered" evidence="10">
    <location>
        <begin position="1483"/>
        <end position="1508"/>
    </location>
</feature>
<dbReference type="PROSITE" id="PS50237">
    <property type="entry name" value="HECT"/>
    <property type="match status" value="1"/>
</dbReference>
<dbReference type="InterPro" id="IPR039421">
    <property type="entry name" value="Type_1_exporter"/>
</dbReference>
<dbReference type="Gene3D" id="3.30.40.10">
    <property type="entry name" value="Zinc/RING finger domain, C3HC4 (zinc finger)"/>
    <property type="match status" value="1"/>
</dbReference>
<keyword evidence="7 11" id="KW-1133">Transmembrane helix</keyword>
<evidence type="ECO:0000256" key="9">
    <source>
        <dbReference type="PROSITE-ProRule" id="PRU00104"/>
    </source>
</evidence>
<comment type="subcellular location">
    <subcellularLocation>
        <location evidence="1">Membrane</location>
        <topology evidence="1">Multi-pass membrane protein</topology>
    </subcellularLocation>
</comment>
<feature type="transmembrane region" description="Helical" evidence="11">
    <location>
        <begin position="1983"/>
        <end position="2008"/>
    </location>
</feature>
<evidence type="ECO:0000256" key="4">
    <source>
        <dbReference type="ARBA" id="ARBA00022771"/>
    </source>
</evidence>
<evidence type="ECO:0000256" key="11">
    <source>
        <dbReference type="SAM" id="Phobius"/>
    </source>
</evidence>
<name>A0AAV2ZA58_9STRA</name>
<reference evidence="14" key="1">
    <citation type="submission" date="2022-11" db="EMBL/GenBank/DDBJ databases">
        <authorList>
            <person name="Morgan W.R."/>
            <person name="Tartar A."/>
        </authorList>
    </citation>
    <scope>NUCLEOTIDE SEQUENCE</scope>
    <source>
        <strain evidence="14">ARSEF 373</strain>
    </source>
</reference>
<feature type="region of interest" description="Disordered" evidence="10">
    <location>
        <begin position="869"/>
        <end position="894"/>
    </location>
</feature>
<feature type="transmembrane region" description="Helical" evidence="11">
    <location>
        <begin position="1598"/>
        <end position="1619"/>
    </location>
</feature>
<dbReference type="PANTHER" id="PTHR43394:SF1">
    <property type="entry name" value="ATP-BINDING CASSETTE SUB-FAMILY B MEMBER 10, MITOCHONDRIAL"/>
    <property type="match status" value="1"/>
</dbReference>
<feature type="domain" description="ABC transmembrane type-1" evidence="13">
    <location>
        <begin position="1532"/>
        <end position="1838"/>
    </location>
</feature>
<feature type="transmembrane region" description="Helical" evidence="11">
    <location>
        <begin position="1694"/>
        <end position="1713"/>
    </location>
</feature>
<feature type="region of interest" description="Disordered" evidence="10">
    <location>
        <begin position="1"/>
        <end position="119"/>
    </location>
</feature>
<feature type="transmembrane region" description="Helical" evidence="11">
    <location>
        <begin position="1935"/>
        <end position="1963"/>
    </location>
</feature>
<evidence type="ECO:0000256" key="2">
    <source>
        <dbReference type="ARBA" id="ARBA00022692"/>
    </source>
</evidence>
<dbReference type="Gene3D" id="3.30.2160.10">
    <property type="entry name" value="Hect, E3 ligase catalytic domain"/>
    <property type="match status" value="1"/>
</dbReference>
<dbReference type="SUPFAM" id="SSF57850">
    <property type="entry name" value="RING/U-box"/>
    <property type="match status" value="1"/>
</dbReference>
<feature type="domain" description="HECT" evidence="12">
    <location>
        <begin position="958"/>
        <end position="1256"/>
    </location>
</feature>
<dbReference type="GO" id="GO:0005524">
    <property type="term" value="F:ATP binding"/>
    <property type="evidence" value="ECO:0007669"/>
    <property type="project" value="InterPro"/>
</dbReference>
<keyword evidence="5 9" id="KW-0833">Ubl conjugation pathway</keyword>
<evidence type="ECO:0000256" key="1">
    <source>
        <dbReference type="ARBA" id="ARBA00004141"/>
    </source>
</evidence>
<dbReference type="InterPro" id="IPR036640">
    <property type="entry name" value="ABC1_TM_sf"/>
</dbReference>
<feature type="compositionally biased region" description="Basic and acidic residues" evidence="10">
    <location>
        <begin position="1874"/>
        <end position="1885"/>
    </location>
</feature>
<dbReference type="PROSITE" id="PS50929">
    <property type="entry name" value="ABC_TM1F"/>
    <property type="match status" value="2"/>
</dbReference>
<feature type="transmembrane region" description="Helical" evidence="11">
    <location>
        <begin position="1817"/>
        <end position="1836"/>
    </location>
</feature>
<dbReference type="PROSITE" id="PS00518">
    <property type="entry name" value="ZF_RING_1"/>
    <property type="match status" value="1"/>
</dbReference>
<dbReference type="GO" id="GO:0005743">
    <property type="term" value="C:mitochondrial inner membrane"/>
    <property type="evidence" value="ECO:0007669"/>
    <property type="project" value="TreeGrafter"/>
</dbReference>
<feature type="compositionally biased region" description="Low complexity" evidence="10">
    <location>
        <begin position="9"/>
        <end position="19"/>
    </location>
</feature>
<feature type="transmembrane region" description="Helical" evidence="11">
    <location>
        <begin position="2085"/>
        <end position="2104"/>
    </location>
</feature>
<evidence type="ECO:0000313" key="15">
    <source>
        <dbReference type="Proteomes" id="UP001146120"/>
    </source>
</evidence>
<feature type="domain" description="ABC transmembrane type-1" evidence="13">
    <location>
        <begin position="1939"/>
        <end position="2149"/>
    </location>
</feature>
<reference evidence="14" key="2">
    <citation type="journal article" date="2023" name="Microbiol Resour">
        <title>Decontamination and Annotation of the Draft Genome Sequence of the Oomycete Lagenidium giganteum ARSEF 373.</title>
        <authorList>
            <person name="Morgan W.R."/>
            <person name="Tartar A."/>
        </authorList>
    </citation>
    <scope>NUCLEOTIDE SEQUENCE</scope>
    <source>
        <strain evidence="14">ARSEF 373</strain>
    </source>
</reference>
<dbReference type="CDD" id="cd18577">
    <property type="entry name" value="ABC_6TM_Pgp_ABCB1_D1_like"/>
    <property type="match status" value="1"/>
</dbReference>
<dbReference type="GO" id="GO:0090374">
    <property type="term" value="P:oligopeptide export from mitochondrion"/>
    <property type="evidence" value="ECO:0007669"/>
    <property type="project" value="TreeGrafter"/>
</dbReference>
<evidence type="ECO:0000259" key="13">
    <source>
        <dbReference type="PROSITE" id="PS50929"/>
    </source>
</evidence>
<keyword evidence="15" id="KW-1185">Reference proteome</keyword>
<organism evidence="14 15">
    <name type="scientific">Lagenidium giganteum</name>
    <dbReference type="NCBI Taxonomy" id="4803"/>
    <lineage>
        <taxon>Eukaryota</taxon>
        <taxon>Sar</taxon>
        <taxon>Stramenopiles</taxon>
        <taxon>Oomycota</taxon>
        <taxon>Peronosporomycetes</taxon>
        <taxon>Pythiales</taxon>
        <taxon>Pythiaceae</taxon>
    </lineage>
</organism>
<dbReference type="GO" id="GO:0015421">
    <property type="term" value="F:ABC-type oligopeptide transporter activity"/>
    <property type="evidence" value="ECO:0007669"/>
    <property type="project" value="TreeGrafter"/>
</dbReference>
<dbReference type="SUPFAM" id="SSF90123">
    <property type="entry name" value="ABC transporter transmembrane region"/>
    <property type="match status" value="2"/>
</dbReference>
<evidence type="ECO:0000256" key="6">
    <source>
        <dbReference type="ARBA" id="ARBA00022833"/>
    </source>
</evidence>
<keyword evidence="4" id="KW-0863">Zinc-finger</keyword>
<dbReference type="Gene3D" id="3.90.1750.10">
    <property type="entry name" value="Hect, E3 ligase catalytic domains"/>
    <property type="match status" value="1"/>
</dbReference>
<feature type="transmembrane region" description="Helical" evidence="11">
    <location>
        <begin position="1772"/>
        <end position="1797"/>
    </location>
</feature>
<feature type="active site" description="Glycyl thioester intermediate" evidence="9">
    <location>
        <position position="1209"/>
    </location>
</feature>
<dbReference type="GO" id="GO:0008270">
    <property type="term" value="F:zinc ion binding"/>
    <property type="evidence" value="ECO:0007669"/>
    <property type="project" value="UniProtKB-KW"/>
</dbReference>
<dbReference type="InterPro" id="IPR036770">
    <property type="entry name" value="Ankyrin_rpt-contain_sf"/>
</dbReference>
<dbReference type="InterPro" id="IPR000569">
    <property type="entry name" value="HECT_dom"/>
</dbReference>
<accession>A0AAV2ZA58</accession>
<dbReference type="SUPFAM" id="SSF48403">
    <property type="entry name" value="Ankyrin repeat"/>
    <property type="match status" value="1"/>
</dbReference>
<proteinExistence type="predicted"/>
<keyword evidence="8 11" id="KW-0472">Membrane</keyword>
<dbReference type="PANTHER" id="PTHR43394">
    <property type="entry name" value="ATP-DEPENDENT PERMEASE MDL1, MITOCHONDRIAL"/>
    <property type="match status" value="1"/>
</dbReference>
<feature type="compositionally biased region" description="Basic residues" evidence="10">
    <location>
        <begin position="23"/>
        <end position="46"/>
    </location>
</feature>
<dbReference type="InterPro" id="IPR035983">
    <property type="entry name" value="Hect_E3_ubiquitin_ligase"/>
</dbReference>
<evidence type="ECO:0000256" key="7">
    <source>
        <dbReference type="ARBA" id="ARBA00022989"/>
    </source>
</evidence>
<comment type="caution">
    <text evidence="14">The sequence shown here is derived from an EMBL/GenBank/DDBJ whole genome shotgun (WGS) entry which is preliminary data.</text>
</comment>
<feature type="compositionally biased region" description="Basic and acidic residues" evidence="10">
    <location>
        <begin position="353"/>
        <end position="362"/>
    </location>
</feature>
<evidence type="ECO:0000256" key="10">
    <source>
        <dbReference type="SAM" id="MobiDB-lite"/>
    </source>
</evidence>
<feature type="compositionally biased region" description="Low complexity" evidence="10">
    <location>
        <begin position="76"/>
        <end position="90"/>
    </location>
</feature>
<dbReference type="CDD" id="cd18578">
    <property type="entry name" value="ABC_6TM_Pgp_ABCB1_D2_like"/>
    <property type="match status" value="1"/>
</dbReference>
<feature type="region of interest" description="Disordered" evidence="10">
    <location>
        <begin position="332"/>
        <end position="362"/>
    </location>
</feature>
<feature type="compositionally biased region" description="Basic and acidic residues" evidence="10">
    <location>
        <begin position="99"/>
        <end position="119"/>
    </location>
</feature>
<dbReference type="Pfam" id="PF00632">
    <property type="entry name" value="HECT"/>
    <property type="match status" value="1"/>
</dbReference>
<protein>
    <submittedName>
        <fullName evidence="14">Uncharacterized protein</fullName>
    </submittedName>
</protein>
<dbReference type="GO" id="GO:0004842">
    <property type="term" value="F:ubiquitin-protein transferase activity"/>
    <property type="evidence" value="ECO:0007669"/>
    <property type="project" value="InterPro"/>
</dbReference>
<evidence type="ECO:0000313" key="14">
    <source>
        <dbReference type="EMBL" id="DBA02133.1"/>
    </source>
</evidence>
<dbReference type="SUPFAM" id="SSF56204">
    <property type="entry name" value="Hect, E3 ligase catalytic domain"/>
    <property type="match status" value="1"/>
</dbReference>
<dbReference type="Gene3D" id="1.20.1560.10">
    <property type="entry name" value="ABC transporter type 1, transmembrane domain"/>
    <property type="match status" value="2"/>
</dbReference>
<dbReference type="InterPro" id="IPR017907">
    <property type="entry name" value="Znf_RING_CS"/>
</dbReference>